<name>A0A7M3SA05_9FIRM</name>
<evidence type="ECO:0000256" key="1">
    <source>
        <dbReference type="PROSITE-ProRule" id="PRU01248"/>
    </source>
</evidence>
<dbReference type="KEGG" id="acht:bsdcttw_44630"/>
<dbReference type="PROSITE" id="PS51900">
    <property type="entry name" value="CB"/>
    <property type="match status" value="1"/>
</dbReference>
<dbReference type="GO" id="GO:0003677">
    <property type="term" value="F:DNA binding"/>
    <property type="evidence" value="ECO:0007669"/>
    <property type="project" value="UniProtKB-UniRule"/>
</dbReference>
<feature type="domain" description="Core-binding (CB)" evidence="2">
    <location>
        <begin position="2"/>
        <end position="91"/>
    </location>
</feature>
<accession>A0A7M3SA05</accession>
<protein>
    <recommendedName>
        <fullName evidence="2">Core-binding (CB) domain-containing protein</fullName>
    </recommendedName>
</protein>
<organism evidence="3 4">
    <name type="scientific">Anaerocolumna chitinilytica</name>
    <dbReference type="NCBI Taxonomy" id="1727145"/>
    <lineage>
        <taxon>Bacteria</taxon>
        <taxon>Bacillati</taxon>
        <taxon>Bacillota</taxon>
        <taxon>Clostridia</taxon>
        <taxon>Lachnospirales</taxon>
        <taxon>Lachnospiraceae</taxon>
        <taxon>Anaerocolumna</taxon>
    </lineage>
</organism>
<dbReference type="InterPro" id="IPR011010">
    <property type="entry name" value="DNA_brk_join_enz"/>
</dbReference>
<keyword evidence="1" id="KW-0238">DNA-binding</keyword>
<dbReference type="InterPro" id="IPR044068">
    <property type="entry name" value="CB"/>
</dbReference>
<reference evidence="3 4" key="1">
    <citation type="submission" date="2020-08" db="EMBL/GenBank/DDBJ databases">
        <title>Draft genome sequencing of an Anaerocolumna strain isolated from anoxic soil subjected to BSD treatment.</title>
        <authorList>
            <person name="Uek A."/>
            <person name="Tonouchi A."/>
        </authorList>
    </citation>
    <scope>NUCLEOTIDE SEQUENCE [LARGE SCALE GENOMIC DNA]</scope>
    <source>
        <strain evidence="3 4">CTTW</strain>
    </source>
</reference>
<evidence type="ECO:0000259" key="2">
    <source>
        <dbReference type="PROSITE" id="PS51900"/>
    </source>
</evidence>
<keyword evidence="4" id="KW-1185">Reference proteome</keyword>
<reference evidence="3 4" key="2">
    <citation type="submission" date="2020-08" db="EMBL/GenBank/DDBJ databases">
        <authorList>
            <person name="Ueki A."/>
            <person name="Tonouchi A."/>
        </authorList>
    </citation>
    <scope>NUCLEOTIDE SEQUENCE [LARGE SCALE GENOMIC DNA]</scope>
    <source>
        <strain evidence="3 4">CTTW</strain>
    </source>
</reference>
<sequence>MYTFWNTIEMFLQSQTEDSAKEYKPKIESFYQFLTEERKINDNTYNNYLSSVKVDDIIDALDYFINQNKVTRETVARYYCSVIKNYIKYLKSVDITNNKIIESFGLDSDDPQSFMHLINKTISKDKRLSKPDKKLPYELSELEIVIEECDSNIDDLCNIKTDKINENTFDKLVYLLCIKIMIFTGAKPSVVYNLGLNSENIKENKLDINGFILHTPNVLSRQLKKYLNIRESIVSKSSNLFIMHDGSNLDRSTYTINSFVKNIVGRGDTWGIVKYTVIQMIKEGINYSVIIKLTGIGNDIYDFCQEIVNEQKKITVNSYIDSGLIKLHFYDKL</sequence>
<gene>
    <name evidence="3" type="ORF">bsdcttw_44630</name>
</gene>
<dbReference type="EMBL" id="AP023368">
    <property type="protein sequence ID" value="BCK01423.1"/>
    <property type="molecule type" value="Genomic_DNA"/>
</dbReference>
<evidence type="ECO:0000313" key="4">
    <source>
        <dbReference type="Proteomes" id="UP000515703"/>
    </source>
</evidence>
<dbReference type="RefSeq" id="WP_185256989.1">
    <property type="nucleotide sequence ID" value="NZ_AP023368.1"/>
</dbReference>
<dbReference type="SUPFAM" id="SSF56349">
    <property type="entry name" value="DNA breaking-rejoining enzymes"/>
    <property type="match status" value="1"/>
</dbReference>
<dbReference type="Proteomes" id="UP000515703">
    <property type="component" value="Chromosome"/>
</dbReference>
<dbReference type="AlphaFoldDB" id="A0A7M3SA05"/>
<evidence type="ECO:0000313" key="3">
    <source>
        <dbReference type="EMBL" id="BCK01423.1"/>
    </source>
</evidence>
<proteinExistence type="predicted"/>